<feature type="repeat" description="NHL" evidence="2">
    <location>
        <begin position="504"/>
        <end position="540"/>
    </location>
</feature>
<accession>A0A818RXR5</accession>
<reference evidence="3" key="1">
    <citation type="submission" date="2021-02" db="EMBL/GenBank/DDBJ databases">
        <authorList>
            <person name="Nowell W R."/>
        </authorList>
    </citation>
    <scope>NUCLEOTIDE SEQUENCE</scope>
</reference>
<feature type="repeat" description="NHL" evidence="2">
    <location>
        <begin position="604"/>
        <end position="640"/>
    </location>
</feature>
<dbReference type="Pfam" id="PF01436">
    <property type="entry name" value="NHL"/>
    <property type="match status" value="1"/>
</dbReference>
<gene>
    <name evidence="3" type="ORF">FME351_LOCUS25088</name>
</gene>
<comment type="caution">
    <text evidence="3">The sequence shown here is derived from an EMBL/GenBank/DDBJ whole genome shotgun (WGS) entry which is preliminary data.</text>
</comment>
<dbReference type="PANTHER" id="PTHR46068:SF1">
    <property type="entry name" value="TRANSPOSASE IS30-LIKE HTH DOMAIN-CONTAINING PROTEIN"/>
    <property type="match status" value="1"/>
</dbReference>
<dbReference type="EMBL" id="CAJNYU010003321">
    <property type="protein sequence ID" value="CAF3661426.1"/>
    <property type="molecule type" value="Genomic_DNA"/>
</dbReference>
<dbReference type="SUPFAM" id="SSF101898">
    <property type="entry name" value="NHL repeat"/>
    <property type="match status" value="1"/>
</dbReference>
<keyword evidence="1" id="KW-0677">Repeat</keyword>
<dbReference type="PANTHER" id="PTHR46068">
    <property type="entry name" value="PROTEIN CBG27172"/>
    <property type="match status" value="1"/>
</dbReference>
<evidence type="ECO:0000256" key="2">
    <source>
        <dbReference type="PROSITE-ProRule" id="PRU00504"/>
    </source>
</evidence>
<proteinExistence type="predicted"/>
<evidence type="ECO:0000313" key="3">
    <source>
        <dbReference type="EMBL" id="CAF3661426.1"/>
    </source>
</evidence>
<dbReference type="PROSITE" id="PS51125">
    <property type="entry name" value="NHL"/>
    <property type="match status" value="3"/>
</dbReference>
<dbReference type="InterPro" id="IPR036397">
    <property type="entry name" value="RNaseH_sf"/>
</dbReference>
<dbReference type="GO" id="GO:0003676">
    <property type="term" value="F:nucleic acid binding"/>
    <property type="evidence" value="ECO:0007669"/>
    <property type="project" value="InterPro"/>
</dbReference>
<dbReference type="Gene3D" id="2.120.10.30">
    <property type="entry name" value="TolB, C-terminal domain"/>
    <property type="match status" value="2"/>
</dbReference>
<sequence>MKSKDLQKVVLSKYQKGDTPKQIYHDLNGGLGLRTIERWCQMIRRSGTITLSKPPGGPRLVRTRENIQKVKNRLRRKKKVSARKISMELDMSERSVRRIMKNDLGLYPYKKVIEPLLSDDQKLKRKQFANWVRTNFRKEDTLKILFSDEKMFDIDGVYNTQNDRVWAVDRADADKNGGTQQKRKFPQKVMVWLGACSKGLTPLVILDEGTVDHTVYIEKVLPIALKYGNQFFGSDWVFQQDGAKPHSHHLLQKWCRDNFPTFIEKDRWPPNSPDLNPLDYSIWDQLANNINWNKVYSKTTLIKELKLSIKKISESVVFEGCACWTNRLYRLYQNDGIIPNIPANANWVQNGVTVAGGHGQGSAADQLSSPWDLFVDDDQTVVIADQGNHRIIQWKMGDTNGQVVAGGKGAGSRLDQLNHPTDVLIDKETDSLIICDHGNQRVVRWSRRSGTTQGDILLEYISCVGLAMDDQRYLYVSDDDKYEVTRYQLGDKTGTLVAGGNGTGAGLNQLNKPTNLFVDRQQTVYVSDFNNHRVMKWTKGAKEGIVVAGGQGKWNALTRLYWPNGLFIDTLGTLYVAEQGTHRVIRWPQGAKEGTVIVGGTDAGVGANQLSCPHGLSSDRHGNLYVADYSNYRVQRFSIE</sequence>
<dbReference type="Gene3D" id="3.30.420.10">
    <property type="entry name" value="Ribonuclease H-like superfamily/Ribonuclease H"/>
    <property type="match status" value="1"/>
</dbReference>
<evidence type="ECO:0000256" key="1">
    <source>
        <dbReference type="ARBA" id="ARBA00022737"/>
    </source>
</evidence>
<dbReference type="Proteomes" id="UP000663869">
    <property type="component" value="Unassembled WGS sequence"/>
</dbReference>
<evidence type="ECO:0000313" key="4">
    <source>
        <dbReference type="Proteomes" id="UP000663869"/>
    </source>
</evidence>
<dbReference type="InterPro" id="IPR011042">
    <property type="entry name" value="6-blade_b-propeller_TolB-like"/>
</dbReference>
<protein>
    <submittedName>
        <fullName evidence="3">Uncharacterized protein</fullName>
    </submittedName>
</protein>
<feature type="repeat" description="NHL" evidence="2">
    <location>
        <begin position="361"/>
        <end position="397"/>
    </location>
</feature>
<name>A0A818RXR5_9BILA</name>
<dbReference type="AlphaFoldDB" id="A0A818RXR5"/>
<dbReference type="CDD" id="cd05819">
    <property type="entry name" value="NHL"/>
    <property type="match status" value="1"/>
</dbReference>
<dbReference type="InterPro" id="IPR001258">
    <property type="entry name" value="NHL_repeat"/>
</dbReference>
<organism evidence="3 4">
    <name type="scientific">Rotaria socialis</name>
    <dbReference type="NCBI Taxonomy" id="392032"/>
    <lineage>
        <taxon>Eukaryota</taxon>
        <taxon>Metazoa</taxon>
        <taxon>Spiralia</taxon>
        <taxon>Gnathifera</taxon>
        <taxon>Rotifera</taxon>
        <taxon>Eurotatoria</taxon>
        <taxon>Bdelloidea</taxon>
        <taxon>Philodinida</taxon>
        <taxon>Philodinidae</taxon>
        <taxon>Rotaria</taxon>
    </lineage>
</organism>